<feature type="domain" description="Fibronectin type III-like" evidence="8">
    <location>
        <begin position="624"/>
        <end position="693"/>
    </location>
</feature>
<dbReference type="Gene3D" id="3.20.20.300">
    <property type="entry name" value="Glycoside hydrolase, family 3, N-terminal domain"/>
    <property type="match status" value="1"/>
</dbReference>
<keyword evidence="10" id="KW-1185">Reference proteome</keyword>
<reference evidence="9 10" key="1">
    <citation type="submission" date="2016-10" db="EMBL/GenBank/DDBJ databases">
        <authorList>
            <person name="de Groot N.N."/>
        </authorList>
    </citation>
    <scope>NUCLEOTIDE SEQUENCE [LARGE SCALE GENOMIC DNA]</scope>
    <source>
        <strain evidence="9 10">DSM 27630</strain>
    </source>
</reference>
<evidence type="ECO:0000313" key="10">
    <source>
        <dbReference type="Proteomes" id="UP000198668"/>
    </source>
</evidence>
<dbReference type="InterPro" id="IPR013783">
    <property type="entry name" value="Ig-like_fold"/>
</dbReference>
<keyword evidence="4" id="KW-0732">Signal</keyword>
<evidence type="ECO:0000256" key="4">
    <source>
        <dbReference type="ARBA" id="ARBA00022729"/>
    </source>
</evidence>
<keyword evidence="6 7" id="KW-0326">Glycosidase</keyword>
<evidence type="ECO:0000256" key="5">
    <source>
        <dbReference type="ARBA" id="ARBA00022801"/>
    </source>
</evidence>
<dbReference type="OrthoDB" id="9805821at2"/>
<dbReference type="InterPro" id="IPR002772">
    <property type="entry name" value="Glyco_hydro_3_C"/>
</dbReference>
<comment type="similarity">
    <text evidence="2 7">Belongs to the glycosyl hydrolase 3 family.</text>
</comment>
<dbReference type="PROSITE" id="PS00775">
    <property type="entry name" value="GLYCOSYL_HYDROL_F3"/>
    <property type="match status" value="1"/>
</dbReference>
<keyword evidence="5 7" id="KW-0378">Hydrolase</keyword>
<name>A0A1I3DH87_9LACT</name>
<dbReference type="InterPro" id="IPR001764">
    <property type="entry name" value="Glyco_hydro_3_N"/>
</dbReference>
<dbReference type="InterPro" id="IPR036881">
    <property type="entry name" value="Glyco_hydro_3_C_sf"/>
</dbReference>
<gene>
    <name evidence="9" type="ORF">SAMN04489868_1385</name>
</gene>
<dbReference type="Gene3D" id="2.60.40.10">
    <property type="entry name" value="Immunoglobulins"/>
    <property type="match status" value="1"/>
</dbReference>
<dbReference type="InterPro" id="IPR019800">
    <property type="entry name" value="Glyco_hydro_3_AS"/>
</dbReference>
<dbReference type="Pfam" id="PF00933">
    <property type="entry name" value="Glyco_hydro_3"/>
    <property type="match status" value="1"/>
</dbReference>
<dbReference type="SUPFAM" id="SSF52279">
    <property type="entry name" value="Beta-D-glucan exohydrolase, C-terminal domain"/>
    <property type="match status" value="1"/>
</dbReference>
<evidence type="ECO:0000256" key="2">
    <source>
        <dbReference type="ARBA" id="ARBA00005336"/>
    </source>
</evidence>
<dbReference type="InterPro" id="IPR051915">
    <property type="entry name" value="Cellulose_Degrad_GH3"/>
</dbReference>
<dbReference type="PRINTS" id="PR00133">
    <property type="entry name" value="GLHYDRLASE3"/>
</dbReference>
<dbReference type="EC" id="3.2.1.21" evidence="3"/>
<accession>A0A1I3DH87</accession>
<dbReference type="SMART" id="SM01217">
    <property type="entry name" value="Fn3_like"/>
    <property type="match status" value="1"/>
</dbReference>
<evidence type="ECO:0000313" key="9">
    <source>
        <dbReference type="EMBL" id="SFH86120.1"/>
    </source>
</evidence>
<dbReference type="GO" id="GO:0009251">
    <property type="term" value="P:glucan catabolic process"/>
    <property type="evidence" value="ECO:0007669"/>
    <property type="project" value="TreeGrafter"/>
</dbReference>
<proteinExistence type="inferred from homology"/>
<dbReference type="PANTHER" id="PTHR30620:SF16">
    <property type="entry name" value="LYSOSOMAL BETA GLUCOSIDASE"/>
    <property type="match status" value="1"/>
</dbReference>
<evidence type="ECO:0000256" key="3">
    <source>
        <dbReference type="ARBA" id="ARBA00012744"/>
    </source>
</evidence>
<evidence type="ECO:0000256" key="7">
    <source>
        <dbReference type="RuleBase" id="RU361161"/>
    </source>
</evidence>
<protein>
    <recommendedName>
        <fullName evidence="3">beta-glucosidase</fullName>
        <ecNumber evidence="3">3.2.1.21</ecNumber>
    </recommendedName>
</protein>
<dbReference type="InterPro" id="IPR026891">
    <property type="entry name" value="Fn3-like"/>
</dbReference>
<comment type="catalytic activity">
    <reaction evidence="1">
        <text>Hydrolysis of terminal, non-reducing beta-D-glucosyl residues with release of beta-D-glucose.</text>
        <dbReference type="EC" id="3.2.1.21"/>
    </reaction>
</comment>
<evidence type="ECO:0000256" key="6">
    <source>
        <dbReference type="ARBA" id="ARBA00023295"/>
    </source>
</evidence>
<dbReference type="RefSeq" id="WP_092093373.1">
    <property type="nucleotide sequence ID" value="NZ_FOQE01000038.1"/>
</dbReference>
<evidence type="ECO:0000256" key="1">
    <source>
        <dbReference type="ARBA" id="ARBA00000448"/>
    </source>
</evidence>
<dbReference type="PANTHER" id="PTHR30620">
    <property type="entry name" value="PERIPLASMIC BETA-GLUCOSIDASE-RELATED"/>
    <property type="match status" value="1"/>
</dbReference>
<dbReference type="Gene3D" id="3.40.50.1700">
    <property type="entry name" value="Glycoside hydrolase family 3 C-terminal domain"/>
    <property type="match status" value="1"/>
</dbReference>
<dbReference type="AlphaFoldDB" id="A0A1I3DH87"/>
<dbReference type="InterPro" id="IPR036962">
    <property type="entry name" value="Glyco_hydro_3_N_sf"/>
</dbReference>
<dbReference type="EMBL" id="FOQE01000038">
    <property type="protein sequence ID" value="SFH86120.1"/>
    <property type="molecule type" value="Genomic_DNA"/>
</dbReference>
<dbReference type="InterPro" id="IPR017853">
    <property type="entry name" value="GH"/>
</dbReference>
<dbReference type="Pfam" id="PF01915">
    <property type="entry name" value="Glyco_hydro_3_C"/>
    <property type="match status" value="1"/>
</dbReference>
<dbReference type="SUPFAM" id="SSF51445">
    <property type="entry name" value="(Trans)glycosidases"/>
    <property type="match status" value="1"/>
</dbReference>
<organism evidence="9 10">
    <name type="scientific">Pisciglobus halotolerans</name>
    <dbReference type="NCBI Taxonomy" id="745365"/>
    <lineage>
        <taxon>Bacteria</taxon>
        <taxon>Bacillati</taxon>
        <taxon>Bacillota</taxon>
        <taxon>Bacilli</taxon>
        <taxon>Lactobacillales</taxon>
        <taxon>Carnobacteriaceae</taxon>
    </lineage>
</organism>
<dbReference type="Pfam" id="PF14310">
    <property type="entry name" value="Fn3-like"/>
    <property type="match status" value="1"/>
</dbReference>
<evidence type="ECO:0000259" key="8">
    <source>
        <dbReference type="SMART" id="SM01217"/>
    </source>
</evidence>
<dbReference type="GO" id="GO:0008422">
    <property type="term" value="F:beta-glucosidase activity"/>
    <property type="evidence" value="ECO:0007669"/>
    <property type="project" value="UniProtKB-EC"/>
</dbReference>
<dbReference type="Proteomes" id="UP000198668">
    <property type="component" value="Unassembled WGS sequence"/>
</dbReference>
<sequence>MKTEELKKLLSSLTLKEKVGQLVQVTPDFFGNQGEVTGPMTQWSMDEEQLYQVGSVLGTHRATEVRKIQENYLAHSRHKIPLLFMADVIHGYETIFPIPLALASSFDSELIESVARHAAKEAAKEGIHVTFSPMADYVKDPRWGRVLESNGEDTRLSTALTKAYVRGYQGENLKNESHVAACVKHFIGYGAAEGGRDYNTVDVSDVELYQNYLPAFEGAISEGVKMVMTSFNSVHGVPVTANTSLVQNVLRGKLGFQGLLISDWAAIAELKAHRIAETSKQAAQKAFETSVDMDMMTDCYLKELAAIVEETQATEALDEAVWRVLSLKNELGLFENSYRGLDTTVDLEELTKASYEAAVRCAVLLKNEGVLPLKKEEKILLVGTKAVTRDVLGAWSWIGEMEAASSLSEGMKKIVSTLEILPITDEEPDWQAIEEAASRVDKVVIAVGETSEEAGEAASRTDLTLREIERTVIQTIYKKNTESILVTFSGRPLVLTEVEPKVKAIVSAWFLGSQTGTALASLLSGARNFSGHLPISYPRSVGQLPYSYQEMSTGRPKTAENADQKYISRYLDEENGPLYPFGHGLSYSEFVYSDLRLSNKQLTRNEQLTLSFTVSNLSNQAGYTLPQIYFQDAFTQIIRPKKELLAWQPVSLEPGETRQVQFVVEAKDFAYVHSDLTRITDKGTFHLFLGTSAEKELSTATFEYVG</sequence>